<evidence type="ECO:0000313" key="3">
    <source>
        <dbReference type="EMBL" id="QJA89256.1"/>
    </source>
</evidence>
<organism evidence="1">
    <name type="scientific">viral metagenome</name>
    <dbReference type="NCBI Taxonomy" id="1070528"/>
    <lineage>
        <taxon>unclassified sequences</taxon>
        <taxon>metagenomes</taxon>
        <taxon>organismal metagenomes</taxon>
    </lineage>
</organism>
<evidence type="ECO:0000313" key="1">
    <source>
        <dbReference type="EMBL" id="QJA48441.1"/>
    </source>
</evidence>
<gene>
    <name evidence="2" type="ORF">MM415A00941_0011</name>
    <name evidence="3" type="ORF">MM415B02580_0002</name>
    <name evidence="1" type="ORF">TM448A00947_0011</name>
</gene>
<name>A0A6H1ZLY3_9ZZZZ</name>
<accession>A0A6H1ZLY3</accession>
<sequence>MFDEILGMSIKPKKTDIKTNSAIIYGQLFLMTVLPSRRIQYARVARIAARKPPVEDEIKSPKKINGVKYFHRFRKNAGKQNAKNADASFLLLKNPTTGVPSPPPLGLNIGSNPKY</sequence>
<dbReference type="EMBL" id="MT142834">
    <property type="protein sequence ID" value="QJA89256.1"/>
    <property type="molecule type" value="Genomic_DNA"/>
</dbReference>
<evidence type="ECO:0000313" key="2">
    <source>
        <dbReference type="EMBL" id="QJA79164.1"/>
    </source>
</evidence>
<protein>
    <submittedName>
        <fullName evidence="1">Uncharacterized protein</fullName>
    </submittedName>
</protein>
<dbReference type="EMBL" id="MT142369">
    <property type="protein sequence ID" value="QJA79164.1"/>
    <property type="molecule type" value="Genomic_DNA"/>
</dbReference>
<reference evidence="1" key="1">
    <citation type="submission" date="2020-03" db="EMBL/GenBank/DDBJ databases">
        <title>The deep terrestrial virosphere.</title>
        <authorList>
            <person name="Holmfeldt K."/>
            <person name="Nilsson E."/>
            <person name="Simone D."/>
            <person name="Lopez-Fernandez M."/>
            <person name="Wu X."/>
            <person name="de Brujin I."/>
            <person name="Lundin D."/>
            <person name="Andersson A."/>
            <person name="Bertilsson S."/>
            <person name="Dopson M."/>
        </authorList>
    </citation>
    <scope>NUCLEOTIDE SEQUENCE</scope>
    <source>
        <strain evidence="2">MM415A00941</strain>
        <strain evidence="3">MM415B02580</strain>
        <strain evidence="1">TM448A00947</strain>
    </source>
</reference>
<dbReference type="EMBL" id="MT144084">
    <property type="protein sequence ID" value="QJA48441.1"/>
    <property type="molecule type" value="Genomic_DNA"/>
</dbReference>
<dbReference type="AlphaFoldDB" id="A0A6H1ZLY3"/>
<proteinExistence type="predicted"/>